<protein>
    <submittedName>
        <fullName evidence="1">Uncharacterized protein</fullName>
    </submittedName>
</protein>
<dbReference type="EMBL" id="BARS01027220">
    <property type="protein sequence ID" value="GAG09467.1"/>
    <property type="molecule type" value="Genomic_DNA"/>
</dbReference>
<evidence type="ECO:0000313" key="1">
    <source>
        <dbReference type="EMBL" id="GAG09467.1"/>
    </source>
</evidence>
<organism evidence="1">
    <name type="scientific">marine sediment metagenome</name>
    <dbReference type="NCBI Taxonomy" id="412755"/>
    <lineage>
        <taxon>unclassified sequences</taxon>
        <taxon>metagenomes</taxon>
        <taxon>ecological metagenomes</taxon>
    </lineage>
</organism>
<accession>X0VE18</accession>
<reference evidence="1" key="1">
    <citation type="journal article" date="2014" name="Front. Microbiol.">
        <title>High frequency of phylogenetically diverse reductive dehalogenase-homologous genes in deep subseafloor sedimentary metagenomes.</title>
        <authorList>
            <person name="Kawai M."/>
            <person name="Futagami T."/>
            <person name="Toyoda A."/>
            <person name="Takaki Y."/>
            <person name="Nishi S."/>
            <person name="Hori S."/>
            <person name="Arai W."/>
            <person name="Tsubouchi T."/>
            <person name="Morono Y."/>
            <person name="Uchiyama I."/>
            <person name="Ito T."/>
            <person name="Fujiyama A."/>
            <person name="Inagaki F."/>
            <person name="Takami H."/>
        </authorList>
    </citation>
    <scope>NUCLEOTIDE SEQUENCE</scope>
    <source>
        <strain evidence="1">Expedition CK06-06</strain>
    </source>
</reference>
<proteinExistence type="predicted"/>
<dbReference type="AlphaFoldDB" id="X0VE18"/>
<sequence length="260" mass="27843">PSKNVDNLKFGLISYWTDRDYSLSPPGVTGYRYLPFQPPGAVSPTPWIGYGLTWLVPGSQVIPENMNNTANSVSLAFYANEYIVNDIIKPYNHPVFPPPLAIAYKRSILTGISWHFAESGGRGYWGESARLQPTDIGATIFIYAFCHVQDSADGGGSNGPYMPITTAEGVRSFPLTVKELSNKCGCIEGSFDFFLGCNTDLAGVDTPLNLAVGVVYNPTASQPDGSGRMLPPPASAVTASVTLHITGNNLATGSEQLVFP</sequence>
<gene>
    <name evidence="1" type="ORF">S01H1_42776</name>
</gene>
<feature type="non-terminal residue" evidence="1">
    <location>
        <position position="1"/>
    </location>
</feature>
<name>X0VE18_9ZZZZ</name>
<comment type="caution">
    <text evidence="1">The sequence shown here is derived from an EMBL/GenBank/DDBJ whole genome shotgun (WGS) entry which is preliminary data.</text>
</comment>